<sequence>MNRHAFLIWRSAGVSDTGKVRSINQDAYLDLPEIGLWVVADGMGGHEAGEVASRAIVEHLQHLSEPQDLNSYITDVQKCIQGVNKNLREIAAQKYNNAVVGSTVVVLIAYGRQYACLWAGDSRLYRLRNKKLEQISKDHNMLETYIAECAMNPKRAFDSKRAEALTRAVGGEDQLEIDLQIDQMCKDDIFLLCSDGLYREVPPEKISQLLSQKDDCTTMTKNLLQNALTGSAKDNITVAVVQISEVYG</sequence>
<dbReference type="InterPro" id="IPR015655">
    <property type="entry name" value="PP2C"/>
</dbReference>
<dbReference type="CDD" id="cd00143">
    <property type="entry name" value="PP2Cc"/>
    <property type="match status" value="1"/>
</dbReference>
<gene>
    <name evidence="2" type="ORF">MNBD_GAMMA11-34</name>
</gene>
<dbReference type="Gene3D" id="3.60.40.10">
    <property type="entry name" value="PPM-type phosphatase domain"/>
    <property type="match status" value="1"/>
</dbReference>
<feature type="domain" description="PPM-type phosphatase" evidence="1">
    <location>
        <begin position="11"/>
        <end position="243"/>
    </location>
</feature>
<dbReference type="SUPFAM" id="SSF81606">
    <property type="entry name" value="PP2C-like"/>
    <property type="match status" value="1"/>
</dbReference>
<reference evidence="2" key="1">
    <citation type="submission" date="2018-06" db="EMBL/GenBank/DDBJ databases">
        <authorList>
            <person name="Zhirakovskaya E."/>
        </authorList>
    </citation>
    <scope>NUCLEOTIDE SEQUENCE</scope>
</reference>
<evidence type="ECO:0000259" key="1">
    <source>
        <dbReference type="PROSITE" id="PS51746"/>
    </source>
</evidence>
<protein>
    <recommendedName>
        <fullName evidence="1">PPM-type phosphatase domain-containing protein</fullName>
    </recommendedName>
</protein>
<dbReference type="SMART" id="SM00331">
    <property type="entry name" value="PP2C_SIG"/>
    <property type="match status" value="1"/>
</dbReference>
<dbReference type="InterPro" id="IPR001932">
    <property type="entry name" value="PPM-type_phosphatase-like_dom"/>
</dbReference>
<name>A0A3B0XP51_9ZZZZ</name>
<dbReference type="InterPro" id="IPR036457">
    <property type="entry name" value="PPM-type-like_dom_sf"/>
</dbReference>
<dbReference type="GO" id="GO:0004722">
    <property type="term" value="F:protein serine/threonine phosphatase activity"/>
    <property type="evidence" value="ECO:0007669"/>
    <property type="project" value="InterPro"/>
</dbReference>
<organism evidence="2">
    <name type="scientific">hydrothermal vent metagenome</name>
    <dbReference type="NCBI Taxonomy" id="652676"/>
    <lineage>
        <taxon>unclassified sequences</taxon>
        <taxon>metagenomes</taxon>
        <taxon>ecological metagenomes</taxon>
    </lineage>
</organism>
<dbReference type="SMART" id="SM00332">
    <property type="entry name" value="PP2Cc"/>
    <property type="match status" value="1"/>
</dbReference>
<dbReference type="PROSITE" id="PS51746">
    <property type="entry name" value="PPM_2"/>
    <property type="match status" value="1"/>
</dbReference>
<evidence type="ECO:0000313" key="2">
    <source>
        <dbReference type="EMBL" id="VAW57924.1"/>
    </source>
</evidence>
<proteinExistence type="predicted"/>
<dbReference type="EMBL" id="UOFG01000006">
    <property type="protein sequence ID" value="VAW57924.1"/>
    <property type="molecule type" value="Genomic_DNA"/>
</dbReference>
<accession>A0A3B0XP51</accession>
<dbReference type="PANTHER" id="PTHR47992">
    <property type="entry name" value="PROTEIN PHOSPHATASE"/>
    <property type="match status" value="1"/>
</dbReference>
<dbReference type="Pfam" id="PF13672">
    <property type="entry name" value="PP2C_2"/>
    <property type="match status" value="1"/>
</dbReference>
<dbReference type="AlphaFoldDB" id="A0A3B0XP51"/>